<proteinExistence type="predicted"/>
<protein>
    <recommendedName>
        <fullName evidence="1">UBP8/5-like ubiquitin-like domain-containing protein</fullName>
    </recommendedName>
</protein>
<gene>
    <name evidence="2" type="ORF">TRITD_6Bv1G071460</name>
</gene>
<accession>A0A9R1B9I2</accession>
<dbReference type="EMBL" id="LT934122">
    <property type="protein sequence ID" value="VAI56467.1"/>
    <property type="molecule type" value="Genomic_DNA"/>
</dbReference>
<evidence type="ECO:0000313" key="2">
    <source>
        <dbReference type="EMBL" id="VAI56467.1"/>
    </source>
</evidence>
<dbReference type="AlphaFoldDB" id="A0A9R1B9I2"/>
<keyword evidence="3" id="KW-1185">Reference proteome</keyword>
<dbReference type="Pfam" id="PF25242">
    <property type="entry name" value="Ubiquitin_UBP8"/>
    <property type="match status" value="1"/>
</dbReference>
<dbReference type="Gramene" id="TRITD6Bv1G071460.1">
    <property type="protein sequence ID" value="TRITD6Bv1G071460.1"/>
    <property type="gene ID" value="TRITD6Bv1G071460"/>
</dbReference>
<feature type="domain" description="UBP8/5-like ubiquitin-like" evidence="1">
    <location>
        <begin position="24"/>
        <end position="61"/>
    </location>
</feature>
<evidence type="ECO:0000259" key="1">
    <source>
        <dbReference type="Pfam" id="PF25242"/>
    </source>
</evidence>
<reference evidence="2 3" key="1">
    <citation type="submission" date="2017-09" db="EMBL/GenBank/DDBJ databases">
        <authorList>
            <consortium name="International Durum Wheat Genome Sequencing Consortium (IDWGSC)"/>
            <person name="Milanesi L."/>
        </authorList>
    </citation>
    <scope>NUCLEOTIDE SEQUENCE [LARGE SCALE GENOMIC DNA]</scope>
    <source>
        <strain evidence="3">cv. Svevo</strain>
    </source>
</reference>
<sequence>MSRKEYSWFLKTDYAPSSTTQQQTQDNSAENFKRANKVLASDSEPVHIWNFSGRTTFILMNEWNRMPQDPQPSDQEMKTLSLQLMQLLSDSRSLMVLPSSAIWITLVWKGEHPVTVTPW</sequence>
<name>A0A9R1B9I2_TRITD</name>
<evidence type="ECO:0000313" key="3">
    <source>
        <dbReference type="Proteomes" id="UP000324705"/>
    </source>
</evidence>
<dbReference type="InterPro" id="IPR057372">
    <property type="entry name" value="Ubiquitin_UBP8/5"/>
</dbReference>
<dbReference type="Proteomes" id="UP000324705">
    <property type="component" value="Chromosome 6B"/>
</dbReference>
<organism evidence="2 3">
    <name type="scientific">Triticum turgidum subsp. durum</name>
    <name type="common">Durum wheat</name>
    <name type="synonym">Triticum durum</name>
    <dbReference type="NCBI Taxonomy" id="4567"/>
    <lineage>
        <taxon>Eukaryota</taxon>
        <taxon>Viridiplantae</taxon>
        <taxon>Streptophyta</taxon>
        <taxon>Embryophyta</taxon>
        <taxon>Tracheophyta</taxon>
        <taxon>Spermatophyta</taxon>
        <taxon>Magnoliopsida</taxon>
        <taxon>Liliopsida</taxon>
        <taxon>Poales</taxon>
        <taxon>Poaceae</taxon>
        <taxon>BOP clade</taxon>
        <taxon>Pooideae</taxon>
        <taxon>Triticodae</taxon>
        <taxon>Triticeae</taxon>
        <taxon>Triticinae</taxon>
        <taxon>Triticum</taxon>
    </lineage>
</organism>